<organism evidence="1">
    <name type="scientific">viral metagenome</name>
    <dbReference type="NCBI Taxonomy" id="1070528"/>
    <lineage>
        <taxon>unclassified sequences</taxon>
        <taxon>metagenomes</taxon>
        <taxon>organismal metagenomes</taxon>
    </lineage>
</organism>
<dbReference type="InterPro" id="IPR025048">
    <property type="entry name" value="DUF3987"/>
</dbReference>
<dbReference type="AlphaFoldDB" id="A0A6M3XSL1"/>
<protein>
    <submittedName>
        <fullName evidence="1">Putative primase</fullName>
    </submittedName>
</protein>
<name>A0A6M3XSL1_9ZZZZ</name>
<gene>
    <name evidence="1" type="ORF">TM448B01536_0001</name>
</gene>
<evidence type="ECO:0000313" key="1">
    <source>
        <dbReference type="EMBL" id="QJH99275.1"/>
    </source>
</evidence>
<dbReference type="EMBL" id="MT144779">
    <property type="protein sequence ID" value="QJH99275.1"/>
    <property type="molecule type" value="Genomic_DNA"/>
</dbReference>
<dbReference type="Pfam" id="PF13148">
    <property type="entry name" value="DUF3987"/>
    <property type="match status" value="1"/>
</dbReference>
<proteinExistence type="predicted"/>
<reference evidence="1" key="1">
    <citation type="submission" date="2020-03" db="EMBL/GenBank/DDBJ databases">
        <title>The deep terrestrial virosphere.</title>
        <authorList>
            <person name="Holmfeldt K."/>
            <person name="Nilsson E."/>
            <person name="Simone D."/>
            <person name="Lopez-Fernandez M."/>
            <person name="Wu X."/>
            <person name="de Brujin I."/>
            <person name="Lundin D."/>
            <person name="Andersson A."/>
            <person name="Bertilsson S."/>
            <person name="Dopson M."/>
        </authorList>
    </citation>
    <scope>NUCLEOTIDE SEQUENCE</scope>
    <source>
        <strain evidence="1">TM448B01536</strain>
    </source>
</reference>
<sequence>MPRLLDDWIDGCLKFTANTEPPILFRKWVAVSVIAACLQRKCFLPWGSLTFFPNMYVVLVAPSGAARKGTAMGPGMDFLTEPGLNIRLAAEAITREALIRELKTSSDNAIDPATGQMTFHASLTIYSQELTVFLGYNNMQLMSDLTDWYDARKKWTYRTKHEGVDEIEGPWVNLIGATTPKLIQSSMPIDAIGLGLTSRMIFIYEEKKDKIVPDPFITRKELELRIKLVTDLTRISQLQGPFKVTGDFVSYWTEWYLAQEGRPPFQDDRFAGYFERRPTHVMKLSMILNASRTDSMTISDQDLRSAIALLEATEERMPLTFSGFGKSSQAEILSKCMAEIARTKETSFEALMYRFRNDVTKWDLERVLESLIAMKYCVHVTNTGVIKINENFNKDAQHLL</sequence>
<accession>A0A6M3XSL1</accession>